<evidence type="ECO:0000256" key="1">
    <source>
        <dbReference type="SAM" id="MobiDB-lite"/>
    </source>
</evidence>
<reference evidence="2" key="1">
    <citation type="journal article" date="2019" name="Sci. Rep.">
        <title>Draft genome of Tanacetum cinerariifolium, the natural source of mosquito coil.</title>
        <authorList>
            <person name="Yamashiro T."/>
            <person name="Shiraishi A."/>
            <person name="Satake H."/>
            <person name="Nakayama K."/>
        </authorList>
    </citation>
    <scope>NUCLEOTIDE SEQUENCE</scope>
</reference>
<gene>
    <name evidence="2" type="ORF">Tci_932456</name>
</gene>
<comment type="caution">
    <text evidence="2">The sequence shown here is derived from an EMBL/GenBank/DDBJ whole genome shotgun (WGS) entry which is preliminary data.</text>
</comment>
<protein>
    <submittedName>
        <fullName evidence="2">Uncharacterized protein</fullName>
    </submittedName>
</protein>
<dbReference type="EMBL" id="BKCJ011878231">
    <property type="protein sequence ID" value="GFD60487.1"/>
    <property type="molecule type" value="Genomic_DNA"/>
</dbReference>
<sequence>GVLSKAGAVKARGSSTPWKTGRGFGEDGGEDELPEDDVRSFVTAMSSDSGAFVQVRHIRRWRARSAGVGGGFIVQF</sequence>
<feature type="non-terminal residue" evidence="2">
    <location>
        <position position="1"/>
    </location>
</feature>
<name>A0A699XLD0_TANCI</name>
<proteinExistence type="predicted"/>
<organism evidence="2">
    <name type="scientific">Tanacetum cinerariifolium</name>
    <name type="common">Dalmatian daisy</name>
    <name type="synonym">Chrysanthemum cinerariifolium</name>
    <dbReference type="NCBI Taxonomy" id="118510"/>
    <lineage>
        <taxon>Eukaryota</taxon>
        <taxon>Viridiplantae</taxon>
        <taxon>Streptophyta</taxon>
        <taxon>Embryophyta</taxon>
        <taxon>Tracheophyta</taxon>
        <taxon>Spermatophyta</taxon>
        <taxon>Magnoliopsida</taxon>
        <taxon>eudicotyledons</taxon>
        <taxon>Gunneridae</taxon>
        <taxon>Pentapetalae</taxon>
        <taxon>asterids</taxon>
        <taxon>campanulids</taxon>
        <taxon>Asterales</taxon>
        <taxon>Asteraceae</taxon>
        <taxon>Asteroideae</taxon>
        <taxon>Anthemideae</taxon>
        <taxon>Anthemidinae</taxon>
        <taxon>Tanacetum</taxon>
    </lineage>
</organism>
<accession>A0A699XLD0</accession>
<dbReference type="AlphaFoldDB" id="A0A699XLD0"/>
<feature type="region of interest" description="Disordered" evidence="1">
    <location>
        <begin position="1"/>
        <end position="33"/>
    </location>
</feature>
<evidence type="ECO:0000313" key="2">
    <source>
        <dbReference type="EMBL" id="GFD60487.1"/>
    </source>
</evidence>